<dbReference type="RefSeq" id="XP_072796185.1">
    <property type="nucleotide sequence ID" value="XM_072940084.1"/>
</dbReference>
<feature type="compositionally biased region" description="Polar residues" evidence="1">
    <location>
        <begin position="61"/>
        <end position="87"/>
    </location>
</feature>
<evidence type="ECO:0000256" key="1">
    <source>
        <dbReference type="SAM" id="MobiDB-lite"/>
    </source>
</evidence>
<accession>A0ABM5BIF4</accession>
<evidence type="ECO:0000313" key="3">
    <source>
        <dbReference type="RefSeq" id="XP_072796185.1"/>
    </source>
</evidence>
<name>A0ABM5BIF4_VICPA</name>
<feature type="compositionally biased region" description="Low complexity" evidence="1">
    <location>
        <begin position="112"/>
        <end position="121"/>
    </location>
</feature>
<dbReference type="GeneID" id="140686352"/>
<protein>
    <submittedName>
        <fullName evidence="3">Rap1 GTPase-activating protein 2-like</fullName>
    </submittedName>
</protein>
<proteinExistence type="predicted"/>
<gene>
    <name evidence="3" type="primary">LOC140686352</name>
</gene>
<dbReference type="Proteomes" id="UP001652581">
    <property type="component" value="Chromosome 16"/>
</dbReference>
<keyword evidence="2" id="KW-1185">Reference proteome</keyword>
<organism evidence="2 3">
    <name type="scientific">Vicugna pacos</name>
    <name type="common">Alpaca</name>
    <name type="synonym">Lama pacos</name>
    <dbReference type="NCBI Taxonomy" id="30538"/>
    <lineage>
        <taxon>Eukaryota</taxon>
        <taxon>Metazoa</taxon>
        <taxon>Chordata</taxon>
        <taxon>Craniata</taxon>
        <taxon>Vertebrata</taxon>
        <taxon>Euteleostomi</taxon>
        <taxon>Mammalia</taxon>
        <taxon>Eutheria</taxon>
        <taxon>Laurasiatheria</taxon>
        <taxon>Artiodactyla</taxon>
        <taxon>Tylopoda</taxon>
        <taxon>Camelidae</taxon>
        <taxon>Vicugna</taxon>
    </lineage>
</organism>
<feature type="region of interest" description="Disordered" evidence="1">
    <location>
        <begin position="112"/>
        <end position="140"/>
    </location>
</feature>
<feature type="non-terminal residue" evidence="3">
    <location>
        <position position="1"/>
    </location>
</feature>
<evidence type="ECO:0000313" key="2">
    <source>
        <dbReference type="Proteomes" id="UP001652581"/>
    </source>
</evidence>
<sequence>EEALALGCRDSFWQFHRQPPVAAATVKNQSLSPIKRRSGLFPRLHTGSEGQGDSRTRRLFASNNPMTPDGGHSSQEINSDTSSNPSTLEICPNKEKALVKLKENGRANISRLSSSTSSFSSTGGEGEAMEECDSGSNQPSITSPFKQEVFVYSPSPSSESPSLGAAATPIIMSQNPMGVKSRNSPRSNLKFCFDKLSHTSSSAVRVTPPTFHPPPPSWGWRKRTPHTSHGGGLAWVWVVRSGGDAIGHQLTFATARMLEPHSWTHADVSWEVLAPGTSCPFLGSSES</sequence>
<reference evidence="3" key="1">
    <citation type="submission" date="2025-08" db="UniProtKB">
        <authorList>
            <consortium name="RefSeq"/>
        </authorList>
    </citation>
    <scope>IDENTIFICATION</scope>
</reference>
<feature type="region of interest" description="Disordered" evidence="1">
    <location>
        <begin position="34"/>
        <end position="90"/>
    </location>
</feature>